<keyword evidence="3" id="KW-1185">Reference proteome</keyword>
<dbReference type="AlphaFoldDB" id="A0A5C6C0Z2"/>
<gene>
    <name evidence="2" type="ORF">Poly21_37240</name>
</gene>
<evidence type="ECO:0000313" key="3">
    <source>
        <dbReference type="Proteomes" id="UP000319908"/>
    </source>
</evidence>
<feature type="chain" id="PRO_5022955215" description="Membrane or secreted protein" evidence="1">
    <location>
        <begin position="22"/>
        <end position="86"/>
    </location>
</feature>
<evidence type="ECO:0000256" key="1">
    <source>
        <dbReference type="SAM" id="SignalP"/>
    </source>
</evidence>
<dbReference type="EMBL" id="SJPU01000002">
    <property type="protein sequence ID" value="TWU16519.1"/>
    <property type="molecule type" value="Genomic_DNA"/>
</dbReference>
<feature type="signal peptide" evidence="1">
    <location>
        <begin position="1"/>
        <end position="21"/>
    </location>
</feature>
<name>A0A5C6C0Z2_9BACT</name>
<protein>
    <recommendedName>
        <fullName evidence="4">Membrane or secreted protein</fullName>
    </recommendedName>
</protein>
<evidence type="ECO:0008006" key="4">
    <source>
        <dbReference type="Google" id="ProtNLM"/>
    </source>
</evidence>
<reference evidence="2 3" key="1">
    <citation type="journal article" date="2020" name="Antonie Van Leeuwenhoek">
        <title>Rhodopirellula heiligendammensis sp. nov., Rhodopirellula pilleata sp. nov., and Rhodopirellula solitaria sp. nov. isolated from natural or artificial marine surfaces in Northern Germany and California, USA, and emended description of the genus Rhodopirellula.</title>
        <authorList>
            <person name="Kallscheuer N."/>
            <person name="Wiegand S."/>
            <person name="Jogler M."/>
            <person name="Boedeker C."/>
            <person name="Peeters S.H."/>
            <person name="Rast P."/>
            <person name="Heuer A."/>
            <person name="Jetten M.S.M."/>
            <person name="Rohde M."/>
            <person name="Jogler C."/>
        </authorList>
    </citation>
    <scope>NUCLEOTIDE SEQUENCE [LARGE SCALE GENOMIC DNA]</scope>
    <source>
        <strain evidence="2 3">Poly21</strain>
    </source>
</reference>
<evidence type="ECO:0000313" key="2">
    <source>
        <dbReference type="EMBL" id="TWU16519.1"/>
    </source>
</evidence>
<comment type="caution">
    <text evidence="2">The sequence shown here is derived from an EMBL/GenBank/DDBJ whole genome shotgun (WGS) entry which is preliminary data.</text>
</comment>
<sequence length="86" mass="9298">MRTTFSLGIVSCLLFSLVLTGCRSGSCLPPAGSLNQQRADAIVHDPFPLADIGPDDDSARPLSYQKSLPEPVRDRIVADSMPWLGR</sequence>
<accession>A0A5C6C0Z2</accession>
<proteinExistence type="predicted"/>
<organism evidence="2 3">
    <name type="scientific">Allorhodopirellula heiligendammensis</name>
    <dbReference type="NCBI Taxonomy" id="2714739"/>
    <lineage>
        <taxon>Bacteria</taxon>
        <taxon>Pseudomonadati</taxon>
        <taxon>Planctomycetota</taxon>
        <taxon>Planctomycetia</taxon>
        <taxon>Pirellulales</taxon>
        <taxon>Pirellulaceae</taxon>
        <taxon>Allorhodopirellula</taxon>
    </lineage>
</organism>
<dbReference type="Proteomes" id="UP000319908">
    <property type="component" value="Unassembled WGS sequence"/>
</dbReference>
<dbReference type="PROSITE" id="PS51257">
    <property type="entry name" value="PROKAR_LIPOPROTEIN"/>
    <property type="match status" value="1"/>
</dbReference>
<dbReference type="RefSeq" id="WP_302119370.1">
    <property type="nucleotide sequence ID" value="NZ_SJPU01000002.1"/>
</dbReference>
<keyword evidence="1" id="KW-0732">Signal</keyword>